<dbReference type="AlphaFoldDB" id="A0AAF0C7M4"/>
<dbReference type="GO" id="GO:0004515">
    <property type="term" value="F:nicotinate-nucleotide adenylyltransferase activity"/>
    <property type="evidence" value="ECO:0007669"/>
    <property type="project" value="UniProtKB-UniRule"/>
</dbReference>
<keyword evidence="9 11" id="KW-0520">NAD</keyword>
<dbReference type="InterPro" id="IPR005248">
    <property type="entry name" value="NadD/NMNAT"/>
</dbReference>
<evidence type="ECO:0000256" key="3">
    <source>
        <dbReference type="ARBA" id="ARBA00009014"/>
    </source>
</evidence>
<dbReference type="Proteomes" id="UP000032352">
    <property type="component" value="Chromosome"/>
</dbReference>
<evidence type="ECO:0000256" key="2">
    <source>
        <dbReference type="ARBA" id="ARBA00005019"/>
    </source>
</evidence>
<dbReference type="Pfam" id="PF01467">
    <property type="entry name" value="CTP_transf_like"/>
    <property type="match status" value="1"/>
</dbReference>
<accession>A0AAF0C7M4</accession>
<evidence type="ECO:0000259" key="12">
    <source>
        <dbReference type="Pfam" id="PF01467"/>
    </source>
</evidence>
<evidence type="ECO:0000256" key="7">
    <source>
        <dbReference type="ARBA" id="ARBA00022741"/>
    </source>
</evidence>
<organism evidence="13 14">
    <name type="scientific">Thalassomonas viridans</name>
    <dbReference type="NCBI Taxonomy" id="137584"/>
    <lineage>
        <taxon>Bacteria</taxon>
        <taxon>Pseudomonadati</taxon>
        <taxon>Pseudomonadota</taxon>
        <taxon>Gammaproteobacteria</taxon>
        <taxon>Alteromonadales</taxon>
        <taxon>Colwelliaceae</taxon>
        <taxon>Thalassomonas</taxon>
    </lineage>
</organism>
<dbReference type="RefSeq" id="WP_044839685.1">
    <property type="nucleotide sequence ID" value="NZ_CP059733.1"/>
</dbReference>
<sequence>MKTSDNLPEKTQKAGAKTSDIGILGGTFDPIHLGHINPAKELLRWLGLKELVLMPAAIPPHKAGTSASARQRADMVKLVCGQEKVFHCDERELKRAATSYTLATLLEIKKEHPHQRIFFIIGMDSLFTFTRWHKWQEILTLCHLVVNTRPGYETADMPADTRQLLARHQVTDVGALKQSMAGHIILAPESRWDISSTGIRQQLKSGEDCRHLLPAPVLTYIRQHNLYR</sequence>
<dbReference type="InterPro" id="IPR004821">
    <property type="entry name" value="Cyt_trans-like"/>
</dbReference>
<comment type="catalytic activity">
    <reaction evidence="10 11">
        <text>nicotinate beta-D-ribonucleotide + ATP + H(+) = deamido-NAD(+) + diphosphate</text>
        <dbReference type="Rhea" id="RHEA:22860"/>
        <dbReference type="ChEBI" id="CHEBI:15378"/>
        <dbReference type="ChEBI" id="CHEBI:30616"/>
        <dbReference type="ChEBI" id="CHEBI:33019"/>
        <dbReference type="ChEBI" id="CHEBI:57502"/>
        <dbReference type="ChEBI" id="CHEBI:58437"/>
        <dbReference type="EC" id="2.7.7.18"/>
    </reaction>
</comment>
<feature type="domain" description="Cytidyltransferase-like" evidence="12">
    <location>
        <begin position="23"/>
        <end position="201"/>
    </location>
</feature>
<evidence type="ECO:0000256" key="4">
    <source>
        <dbReference type="ARBA" id="ARBA00022642"/>
    </source>
</evidence>
<keyword evidence="7 11" id="KW-0547">Nucleotide-binding</keyword>
<proteinExistence type="inferred from homology"/>
<dbReference type="CDD" id="cd02165">
    <property type="entry name" value="NMNAT"/>
    <property type="match status" value="1"/>
</dbReference>
<gene>
    <name evidence="11 13" type="primary">nadD</name>
    <name evidence="13" type="ORF">SG34_021120</name>
</gene>
<dbReference type="NCBIfam" id="TIGR00125">
    <property type="entry name" value="cyt_tran_rel"/>
    <property type="match status" value="1"/>
</dbReference>
<dbReference type="KEGG" id="tvd:SG34_021120"/>
<evidence type="ECO:0000256" key="5">
    <source>
        <dbReference type="ARBA" id="ARBA00022679"/>
    </source>
</evidence>
<evidence type="ECO:0000313" key="14">
    <source>
        <dbReference type="Proteomes" id="UP000032352"/>
    </source>
</evidence>
<evidence type="ECO:0000256" key="10">
    <source>
        <dbReference type="ARBA" id="ARBA00048721"/>
    </source>
</evidence>
<comment type="similarity">
    <text evidence="3 11">Belongs to the NadD family.</text>
</comment>
<name>A0AAF0C7M4_9GAMM</name>
<dbReference type="NCBIfam" id="NF000840">
    <property type="entry name" value="PRK00071.1-3"/>
    <property type="match status" value="1"/>
</dbReference>
<evidence type="ECO:0000256" key="6">
    <source>
        <dbReference type="ARBA" id="ARBA00022695"/>
    </source>
</evidence>
<keyword evidence="5 11" id="KW-0808">Transferase</keyword>
<evidence type="ECO:0000313" key="13">
    <source>
        <dbReference type="EMBL" id="WDE03853.1"/>
    </source>
</evidence>
<dbReference type="GO" id="GO:0009435">
    <property type="term" value="P:NAD+ biosynthetic process"/>
    <property type="evidence" value="ECO:0007669"/>
    <property type="project" value="UniProtKB-UniRule"/>
</dbReference>
<comment type="function">
    <text evidence="1 11">Catalyzes the reversible adenylation of nicotinate mononucleotide (NaMN) to nicotinic acid adenine dinucleotide (NaAD).</text>
</comment>
<comment type="pathway">
    <text evidence="2 11">Cofactor biosynthesis; NAD(+) biosynthesis; deamido-NAD(+) from nicotinate D-ribonucleotide: step 1/1.</text>
</comment>
<dbReference type="EMBL" id="CP059733">
    <property type="protein sequence ID" value="WDE03853.1"/>
    <property type="molecule type" value="Genomic_DNA"/>
</dbReference>
<evidence type="ECO:0000256" key="1">
    <source>
        <dbReference type="ARBA" id="ARBA00002324"/>
    </source>
</evidence>
<dbReference type="HAMAP" id="MF_00244">
    <property type="entry name" value="NaMN_adenylyltr"/>
    <property type="match status" value="1"/>
</dbReference>
<dbReference type="Gene3D" id="3.40.50.620">
    <property type="entry name" value="HUPs"/>
    <property type="match status" value="1"/>
</dbReference>
<dbReference type="InterPro" id="IPR014729">
    <property type="entry name" value="Rossmann-like_a/b/a_fold"/>
</dbReference>
<protein>
    <recommendedName>
        <fullName evidence="11">Probable nicotinate-nucleotide adenylyltransferase</fullName>
        <ecNumber evidence="11">2.7.7.18</ecNumber>
    </recommendedName>
    <alternativeName>
        <fullName evidence="11">Deamido-NAD(+) diphosphorylase</fullName>
    </alternativeName>
    <alternativeName>
        <fullName evidence="11">Deamido-NAD(+) pyrophosphorylase</fullName>
    </alternativeName>
    <alternativeName>
        <fullName evidence="11">Nicotinate mononucleotide adenylyltransferase</fullName>
        <shortName evidence="11">NaMN adenylyltransferase</shortName>
    </alternativeName>
</protein>
<dbReference type="SUPFAM" id="SSF52374">
    <property type="entry name" value="Nucleotidylyl transferase"/>
    <property type="match status" value="1"/>
</dbReference>
<reference evidence="13 14" key="1">
    <citation type="journal article" date="2015" name="Genome Announc.">
        <title>Draft Genome Sequences of Marine Isolates of Thalassomonas viridans and Thalassomonas actiniarum.</title>
        <authorList>
            <person name="Olonade I."/>
            <person name="van Zyl L.J."/>
            <person name="Trindade M."/>
        </authorList>
    </citation>
    <scope>NUCLEOTIDE SEQUENCE [LARGE SCALE GENOMIC DNA]</scope>
    <source>
        <strain evidence="13 14">XOM25</strain>
    </source>
</reference>
<dbReference type="EC" id="2.7.7.18" evidence="11"/>
<evidence type="ECO:0000256" key="11">
    <source>
        <dbReference type="HAMAP-Rule" id="MF_00244"/>
    </source>
</evidence>
<reference evidence="13 14" key="2">
    <citation type="journal article" date="2022" name="Mar. Drugs">
        <title>Bioassay-Guided Fractionation Leads to the Detection of Cholic Acid Generated by the Rare Thalassomonas sp.</title>
        <authorList>
            <person name="Pheiffer F."/>
            <person name="Schneider Y.K."/>
            <person name="Hansen E.H."/>
            <person name="Andersen J.H."/>
            <person name="Isaksson J."/>
            <person name="Busche T."/>
            <person name="R C."/>
            <person name="Kalinowski J."/>
            <person name="Zyl L.V."/>
            <person name="Trindade M."/>
        </authorList>
    </citation>
    <scope>NUCLEOTIDE SEQUENCE [LARGE SCALE GENOMIC DNA]</scope>
    <source>
        <strain evidence="13 14">XOM25</strain>
    </source>
</reference>
<keyword evidence="4 11" id="KW-0662">Pyridine nucleotide biosynthesis</keyword>
<evidence type="ECO:0000256" key="9">
    <source>
        <dbReference type="ARBA" id="ARBA00023027"/>
    </source>
</evidence>
<dbReference type="GO" id="GO:0005524">
    <property type="term" value="F:ATP binding"/>
    <property type="evidence" value="ECO:0007669"/>
    <property type="project" value="UniProtKB-KW"/>
</dbReference>
<dbReference type="PANTHER" id="PTHR39321">
    <property type="entry name" value="NICOTINATE-NUCLEOTIDE ADENYLYLTRANSFERASE-RELATED"/>
    <property type="match status" value="1"/>
</dbReference>
<keyword evidence="8 11" id="KW-0067">ATP-binding</keyword>
<evidence type="ECO:0000256" key="8">
    <source>
        <dbReference type="ARBA" id="ARBA00022840"/>
    </source>
</evidence>
<dbReference type="PANTHER" id="PTHR39321:SF3">
    <property type="entry name" value="PHOSPHOPANTETHEINE ADENYLYLTRANSFERASE"/>
    <property type="match status" value="1"/>
</dbReference>
<keyword evidence="14" id="KW-1185">Reference proteome</keyword>
<dbReference type="NCBIfam" id="TIGR00482">
    <property type="entry name" value="nicotinate (nicotinamide) nucleotide adenylyltransferase"/>
    <property type="match status" value="1"/>
</dbReference>
<keyword evidence="6 11" id="KW-0548">Nucleotidyltransferase</keyword>
<dbReference type="NCBIfam" id="NF000839">
    <property type="entry name" value="PRK00071.1-1"/>
    <property type="match status" value="1"/>
</dbReference>